<dbReference type="FunFam" id="2.30.30.30:FF:000004">
    <property type="entry name" value="50S ribosomal protein L24"/>
    <property type="match status" value="1"/>
</dbReference>
<evidence type="ECO:0000313" key="14">
    <source>
        <dbReference type="Proteomes" id="UP000180254"/>
    </source>
</evidence>
<evidence type="ECO:0000256" key="10">
    <source>
        <dbReference type="HAMAP-Rule" id="MF_01326"/>
    </source>
</evidence>
<evidence type="ECO:0000256" key="9">
    <source>
        <dbReference type="ARBA" id="ARBA00058688"/>
    </source>
</evidence>
<dbReference type="InterPro" id="IPR057264">
    <property type="entry name" value="Ribosomal_uL24_C"/>
</dbReference>
<dbReference type="EMBL" id="MKIE01000003">
    <property type="protein sequence ID" value="OHW62431.1"/>
    <property type="molecule type" value="Genomic_DNA"/>
</dbReference>
<evidence type="ECO:0000256" key="7">
    <source>
        <dbReference type="ARBA" id="ARBA00023274"/>
    </source>
</evidence>
<dbReference type="STRING" id="39480.EUAN_09940"/>
<dbReference type="InterPro" id="IPR005825">
    <property type="entry name" value="Ribosomal_uL24_CS"/>
</dbReference>
<protein>
    <recommendedName>
        <fullName evidence="8 10">Large ribosomal subunit protein uL24</fullName>
    </recommendedName>
</protein>
<comment type="subunit">
    <text evidence="3 10">Part of the 50S ribosomal subunit.</text>
</comment>
<evidence type="ECO:0000256" key="4">
    <source>
        <dbReference type="ARBA" id="ARBA00022730"/>
    </source>
</evidence>
<dbReference type="RefSeq" id="WP_071062295.1">
    <property type="nucleotide sequence ID" value="NZ_MKIE01000003.1"/>
</dbReference>
<dbReference type="InterPro" id="IPR008991">
    <property type="entry name" value="Translation_prot_SH3-like_sf"/>
</dbReference>
<dbReference type="Pfam" id="PF17136">
    <property type="entry name" value="ribosomal_L24"/>
    <property type="match status" value="1"/>
</dbReference>
<dbReference type="InterPro" id="IPR005824">
    <property type="entry name" value="KOW"/>
</dbReference>
<reference evidence="13 14" key="1">
    <citation type="submission" date="2016-09" db="EMBL/GenBank/DDBJ databases">
        <title>Genome sequence of Eubacterium angustum.</title>
        <authorList>
            <person name="Poehlein A."/>
            <person name="Daniel R."/>
        </authorList>
    </citation>
    <scope>NUCLEOTIDE SEQUENCE [LARGE SCALE GENOMIC DNA]</scope>
    <source>
        <strain evidence="13 14">DSM 1989</strain>
    </source>
</reference>
<evidence type="ECO:0000256" key="8">
    <source>
        <dbReference type="ARBA" id="ARBA00035206"/>
    </source>
</evidence>
<evidence type="ECO:0000313" key="13">
    <source>
        <dbReference type="EMBL" id="OHW62431.1"/>
    </source>
</evidence>
<dbReference type="OrthoDB" id="9807419at2"/>
<evidence type="ECO:0000256" key="3">
    <source>
        <dbReference type="ARBA" id="ARBA00011838"/>
    </source>
</evidence>
<comment type="caution">
    <text evidence="13">The sequence shown here is derived from an EMBL/GenBank/DDBJ whole genome shotgun (WGS) entry which is preliminary data.</text>
</comment>
<dbReference type="InterPro" id="IPR014722">
    <property type="entry name" value="Rib_uL2_dom2"/>
</dbReference>
<dbReference type="GO" id="GO:0003735">
    <property type="term" value="F:structural constituent of ribosome"/>
    <property type="evidence" value="ECO:0007669"/>
    <property type="project" value="InterPro"/>
</dbReference>
<evidence type="ECO:0000259" key="12">
    <source>
        <dbReference type="SMART" id="SM00739"/>
    </source>
</evidence>
<feature type="domain" description="KOW" evidence="12">
    <location>
        <begin position="2"/>
        <end position="29"/>
    </location>
</feature>
<dbReference type="NCBIfam" id="TIGR01079">
    <property type="entry name" value="rplX_bact"/>
    <property type="match status" value="1"/>
</dbReference>
<accession>A0A1S1V747</accession>
<keyword evidence="4 10" id="KW-0699">rRNA-binding</keyword>
<comment type="similarity">
    <text evidence="2 10 11">Belongs to the universal ribosomal protein uL24 family.</text>
</comment>
<gene>
    <name evidence="10 13" type="primary">rplX</name>
    <name evidence="13" type="ORF">EUAN_09940</name>
</gene>
<dbReference type="GO" id="GO:0005840">
    <property type="term" value="C:ribosome"/>
    <property type="evidence" value="ECO:0007669"/>
    <property type="project" value="UniProtKB-KW"/>
</dbReference>
<dbReference type="Pfam" id="PF00467">
    <property type="entry name" value="KOW"/>
    <property type="match status" value="1"/>
</dbReference>
<dbReference type="GO" id="GO:0006412">
    <property type="term" value="P:translation"/>
    <property type="evidence" value="ECO:0007669"/>
    <property type="project" value="UniProtKB-UniRule"/>
</dbReference>
<dbReference type="InterPro" id="IPR003256">
    <property type="entry name" value="Ribosomal_uL24"/>
</dbReference>
<dbReference type="Proteomes" id="UP000180254">
    <property type="component" value="Unassembled WGS sequence"/>
</dbReference>
<evidence type="ECO:0000256" key="6">
    <source>
        <dbReference type="ARBA" id="ARBA00022980"/>
    </source>
</evidence>
<keyword evidence="14" id="KW-1185">Reference proteome</keyword>
<sequence length="102" mass="11049">MKIKKGDKVVVIAGKDKGKIGEVVAAMPKAGRVIVEGVNMVIKHQKPTPNMQQGGRIEKEASIDASNVMIYSEKDKQGVRVGYKMENGKKVRVSKKSGEILG</sequence>
<dbReference type="AlphaFoldDB" id="A0A1S1V747"/>
<name>A0A1S1V747_9FIRM</name>
<dbReference type="Gene3D" id="2.30.30.30">
    <property type="match status" value="1"/>
</dbReference>
<dbReference type="GO" id="GO:1990904">
    <property type="term" value="C:ribonucleoprotein complex"/>
    <property type="evidence" value="ECO:0007669"/>
    <property type="project" value="UniProtKB-KW"/>
</dbReference>
<comment type="function">
    <text evidence="1 10">One of two assembly initiator proteins, it binds directly to the 5'-end of the 23S rRNA, where it nucleates assembly of the 50S subunit.</text>
</comment>
<proteinExistence type="inferred from homology"/>
<dbReference type="GO" id="GO:0019843">
    <property type="term" value="F:rRNA binding"/>
    <property type="evidence" value="ECO:0007669"/>
    <property type="project" value="UniProtKB-UniRule"/>
</dbReference>
<keyword evidence="7 10" id="KW-0687">Ribonucleoprotein</keyword>
<dbReference type="HAMAP" id="MF_01326_B">
    <property type="entry name" value="Ribosomal_uL24_B"/>
    <property type="match status" value="1"/>
</dbReference>
<evidence type="ECO:0000256" key="1">
    <source>
        <dbReference type="ARBA" id="ARBA00004072"/>
    </source>
</evidence>
<organism evidence="13 14">
    <name type="scientific">Andreesenia angusta</name>
    <dbReference type="NCBI Taxonomy" id="39480"/>
    <lineage>
        <taxon>Bacteria</taxon>
        <taxon>Bacillati</taxon>
        <taxon>Bacillota</taxon>
        <taxon>Tissierellia</taxon>
        <taxon>Tissierellales</taxon>
        <taxon>Gottschalkiaceae</taxon>
        <taxon>Andreesenia</taxon>
    </lineage>
</organism>
<dbReference type="InterPro" id="IPR041988">
    <property type="entry name" value="Ribosomal_uL24_KOW"/>
</dbReference>
<dbReference type="SMART" id="SM00739">
    <property type="entry name" value="KOW"/>
    <property type="match status" value="1"/>
</dbReference>
<evidence type="ECO:0000256" key="11">
    <source>
        <dbReference type="RuleBase" id="RU003477"/>
    </source>
</evidence>
<dbReference type="CDD" id="cd06089">
    <property type="entry name" value="KOW_RPL26"/>
    <property type="match status" value="1"/>
</dbReference>
<dbReference type="PROSITE" id="PS01108">
    <property type="entry name" value="RIBOSOMAL_L24"/>
    <property type="match status" value="1"/>
</dbReference>
<keyword evidence="5 10" id="KW-0694">RNA-binding</keyword>
<dbReference type="PANTHER" id="PTHR12903">
    <property type="entry name" value="MITOCHONDRIAL RIBOSOMAL PROTEIN L24"/>
    <property type="match status" value="1"/>
</dbReference>
<evidence type="ECO:0000256" key="2">
    <source>
        <dbReference type="ARBA" id="ARBA00010618"/>
    </source>
</evidence>
<keyword evidence="6 10" id="KW-0689">Ribosomal protein</keyword>
<evidence type="ECO:0000256" key="5">
    <source>
        <dbReference type="ARBA" id="ARBA00022884"/>
    </source>
</evidence>
<dbReference type="SUPFAM" id="SSF50104">
    <property type="entry name" value="Translation proteins SH3-like domain"/>
    <property type="match status" value="1"/>
</dbReference>
<comment type="function">
    <text evidence="9 10">One of the proteins that surrounds the polypeptide exit tunnel on the outside of the subunit.</text>
</comment>